<accession>I4LZ04</accession>
<dbReference type="EMBL" id="ADER01000002">
    <property type="protein sequence ID" value="EIK82194.1"/>
    <property type="molecule type" value="Genomic_DNA"/>
</dbReference>
<gene>
    <name evidence="1" type="ORF">CGSMWGv1400E_00494</name>
</gene>
<reference evidence="1 2" key="1">
    <citation type="journal article" date="2012" name="J. Bacteriol.">
        <title>Comparative Genomic Analyses of 17 Clinical Isolates of Gardnerella vaginalis Provide Evidence of Multiple Genetically Isolated Clades Consistent with Subspeciation into Genovars.</title>
        <authorList>
            <person name="Ahmed A."/>
            <person name="Earl J."/>
            <person name="Retchless A."/>
            <person name="Hillier S."/>
            <person name="Rabe L."/>
            <person name="Cherpes T."/>
            <person name="Powell E."/>
            <person name="Janto B."/>
            <person name="Eutsey R."/>
            <person name="Hiller N.L."/>
            <person name="Boissy R."/>
            <person name="Dahlgreen M."/>
            <person name="Hall B."/>
            <person name="Costerton J."/>
            <person name="Post J.C."/>
            <person name="Hu F."/>
            <person name="Ehrlich G."/>
        </authorList>
    </citation>
    <scope>NUCLEOTIDE SEQUENCE [LARGE SCALE GENOMIC DNA]</scope>
    <source>
        <strain evidence="1 2">1400E</strain>
    </source>
</reference>
<proteinExistence type="predicted"/>
<organism evidence="1 2">
    <name type="scientific">Gardnerella vaginalis 1400E</name>
    <dbReference type="NCBI Taxonomy" id="698956"/>
    <lineage>
        <taxon>Bacteria</taxon>
        <taxon>Bacillati</taxon>
        <taxon>Actinomycetota</taxon>
        <taxon>Actinomycetes</taxon>
        <taxon>Bifidobacteriales</taxon>
        <taxon>Bifidobacteriaceae</taxon>
        <taxon>Gardnerella</taxon>
    </lineage>
</organism>
<evidence type="ECO:0000313" key="1">
    <source>
        <dbReference type="EMBL" id="EIK82194.1"/>
    </source>
</evidence>
<protein>
    <recommendedName>
        <fullName evidence="3">Helix-turn-helix domain-containing protein</fullName>
    </recommendedName>
</protein>
<dbReference type="AlphaFoldDB" id="I4LZ04"/>
<comment type="caution">
    <text evidence="1">The sequence shown here is derived from an EMBL/GenBank/DDBJ whole genome shotgun (WGS) entry which is preliminary data.</text>
</comment>
<sequence length="72" mass="7985">MGTVSKLYVGHITSTTPLSVSVVTAMEMLGYKDRRSVLKLVYQGKLKASRPTGRKILIDYDSLVKLVKGEEK</sequence>
<evidence type="ECO:0008006" key="3">
    <source>
        <dbReference type="Google" id="ProtNLM"/>
    </source>
</evidence>
<evidence type="ECO:0000313" key="2">
    <source>
        <dbReference type="Proteomes" id="UP000004884"/>
    </source>
</evidence>
<name>I4LZ04_GARVA</name>
<dbReference type="Proteomes" id="UP000004884">
    <property type="component" value="Unassembled WGS sequence"/>
</dbReference>